<proteinExistence type="predicted"/>
<accession>A0A0F8XQ74</accession>
<comment type="caution">
    <text evidence="1">The sequence shown here is derived from an EMBL/GenBank/DDBJ whole genome shotgun (WGS) entry which is preliminary data.</text>
</comment>
<feature type="non-terminal residue" evidence="1">
    <location>
        <position position="32"/>
    </location>
</feature>
<protein>
    <submittedName>
        <fullName evidence="1">Uncharacterized protein</fullName>
    </submittedName>
</protein>
<dbReference type="EMBL" id="LAZR01057841">
    <property type="protein sequence ID" value="KKK71197.1"/>
    <property type="molecule type" value="Genomic_DNA"/>
</dbReference>
<organism evidence="1">
    <name type="scientific">marine sediment metagenome</name>
    <dbReference type="NCBI Taxonomy" id="412755"/>
    <lineage>
        <taxon>unclassified sequences</taxon>
        <taxon>metagenomes</taxon>
        <taxon>ecological metagenomes</taxon>
    </lineage>
</organism>
<gene>
    <name evidence="1" type="ORF">LCGC14_2916310</name>
</gene>
<evidence type="ECO:0000313" key="1">
    <source>
        <dbReference type="EMBL" id="KKK71197.1"/>
    </source>
</evidence>
<sequence>MKMYNTRGALLTSNEGNLRSYDTGWVACSDWT</sequence>
<dbReference type="AlphaFoldDB" id="A0A0F8XQ74"/>
<name>A0A0F8XQ74_9ZZZZ</name>
<reference evidence="1" key="1">
    <citation type="journal article" date="2015" name="Nature">
        <title>Complex archaea that bridge the gap between prokaryotes and eukaryotes.</title>
        <authorList>
            <person name="Spang A."/>
            <person name="Saw J.H."/>
            <person name="Jorgensen S.L."/>
            <person name="Zaremba-Niedzwiedzka K."/>
            <person name="Martijn J."/>
            <person name="Lind A.E."/>
            <person name="van Eijk R."/>
            <person name="Schleper C."/>
            <person name="Guy L."/>
            <person name="Ettema T.J."/>
        </authorList>
    </citation>
    <scope>NUCLEOTIDE SEQUENCE</scope>
</reference>